<keyword evidence="3" id="KW-1185">Reference proteome</keyword>
<evidence type="ECO:0000313" key="2">
    <source>
        <dbReference type="EMBL" id="KAA8895405.1"/>
    </source>
</evidence>
<organism evidence="2 3">
    <name type="scientific">Sphaerosporella brunnea</name>
    <dbReference type="NCBI Taxonomy" id="1250544"/>
    <lineage>
        <taxon>Eukaryota</taxon>
        <taxon>Fungi</taxon>
        <taxon>Dikarya</taxon>
        <taxon>Ascomycota</taxon>
        <taxon>Pezizomycotina</taxon>
        <taxon>Pezizomycetes</taxon>
        <taxon>Pezizales</taxon>
        <taxon>Pyronemataceae</taxon>
        <taxon>Sphaerosporella</taxon>
    </lineage>
</organism>
<dbReference type="GO" id="GO:0003676">
    <property type="term" value="F:nucleic acid binding"/>
    <property type="evidence" value="ECO:0007669"/>
    <property type="project" value="InterPro"/>
</dbReference>
<name>A0A5J5EIB4_9PEZI</name>
<dbReference type="InterPro" id="IPR036397">
    <property type="entry name" value="RNaseH_sf"/>
</dbReference>
<sequence>MLMEEGAALHGSEYTQQERVPEGITKVNWPPNSPDFNPIERIGEFMMSRIQTRRGSERISKFNEMDRSLKEQRGKITIKEINKNIAKLPMILRRCIEVNGGNTYRA</sequence>
<comment type="caution">
    <text evidence="2">The sequence shown here is derived from an EMBL/GenBank/DDBJ whole genome shotgun (WGS) entry which is preliminary data.</text>
</comment>
<gene>
    <name evidence="2" type="ORF">FN846DRAFT_894190</name>
</gene>
<proteinExistence type="predicted"/>
<dbReference type="EMBL" id="VXIS01000267">
    <property type="protein sequence ID" value="KAA8895405.1"/>
    <property type="molecule type" value="Genomic_DNA"/>
</dbReference>
<dbReference type="Gene3D" id="3.30.420.10">
    <property type="entry name" value="Ribonuclease H-like superfamily/Ribonuclease H"/>
    <property type="match status" value="1"/>
</dbReference>
<evidence type="ECO:0008006" key="4">
    <source>
        <dbReference type="Google" id="ProtNLM"/>
    </source>
</evidence>
<dbReference type="InParanoid" id="A0A5J5EIB4"/>
<feature type="region of interest" description="Disordered" evidence="1">
    <location>
        <begin position="1"/>
        <end position="35"/>
    </location>
</feature>
<accession>A0A5J5EIB4</accession>
<dbReference type="AlphaFoldDB" id="A0A5J5EIB4"/>
<protein>
    <recommendedName>
        <fullName evidence="4">Tc1-like transposase DDE domain-containing protein</fullName>
    </recommendedName>
</protein>
<evidence type="ECO:0000313" key="3">
    <source>
        <dbReference type="Proteomes" id="UP000326924"/>
    </source>
</evidence>
<dbReference type="OrthoDB" id="5410741at2759"/>
<evidence type="ECO:0000256" key="1">
    <source>
        <dbReference type="SAM" id="MobiDB-lite"/>
    </source>
</evidence>
<reference evidence="2 3" key="1">
    <citation type="submission" date="2019-09" db="EMBL/GenBank/DDBJ databases">
        <title>Draft genome of the ectomycorrhizal ascomycete Sphaerosporella brunnea.</title>
        <authorList>
            <consortium name="DOE Joint Genome Institute"/>
            <person name="Benucci G.M."/>
            <person name="Marozzi G."/>
            <person name="Antonielli L."/>
            <person name="Sanchez S."/>
            <person name="Marco P."/>
            <person name="Wang X."/>
            <person name="Falini L.B."/>
            <person name="Barry K."/>
            <person name="Haridas S."/>
            <person name="Lipzen A."/>
            <person name="Labutti K."/>
            <person name="Grigoriev I.V."/>
            <person name="Murat C."/>
            <person name="Martin F."/>
            <person name="Albertini E."/>
            <person name="Donnini D."/>
            <person name="Bonito G."/>
        </authorList>
    </citation>
    <scope>NUCLEOTIDE SEQUENCE [LARGE SCALE GENOMIC DNA]</scope>
    <source>
        <strain evidence="2 3">Sb_GMNB300</strain>
    </source>
</reference>
<dbReference type="Proteomes" id="UP000326924">
    <property type="component" value="Unassembled WGS sequence"/>
</dbReference>